<evidence type="ECO:0000313" key="2">
    <source>
        <dbReference type="EMBL" id="KAK9813555.1"/>
    </source>
</evidence>
<evidence type="ECO:0000313" key="3">
    <source>
        <dbReference type="Proteomes" id="UP001465755"/>
    </source>
</evidence>
<reference evidence="2 3" key="1">
    <citation type="journal article" date="2024" name="Nat. Commun.">
        <title>Phylogenomics reveals the evolutionary origins of lichenization in chlorophyte algae.</title>
        <authorList>
            <person name="Puginier C."/>
            <person name="Libourel C."/>
            <person name="Otte J."/>
            <person name="Skaloud P."/>
            <person name="Haon M."/>
            <person name="Grisel S."/>
            <person name="Petersen M."/>
            <person name="Berrin J.G."/>
            <person name="Delaux P.M."/>
            <person name="Dal Grande F."/>
            <person name="Keller J."/>
        </authorList>
    </citation>
    <scope>NUCLEOTIDE SEQUENCE [LARGE SCALE GENOMIC DNA]</scope>
    <source>
        <strain evidence="2 3">SAG 2036</strain>
    </source>
</reference>
<name>A0AAW1PUV7_9CHLO</name>
<organism evidence="2 3">
    <name type="scientific">Symbiochloris irregularis</name>
    <dbReference type="NCBI Taxonomy" id="706552"/>
    <lineage>
        <taxon>Eukaryota</taxon>
        <taxon>Viridiplantae</taxon>
        <taxon>Chlorophyta</taxon>
        <taxon>core chlorophytes</taxon>
        <taxon>Trebouxiophyceae</taxon>
        <taxon>Trebouxiales</taxon>
        <taxon>Trebouxiaceae</taxon>
        <taxon>Symbiochloris</taxon>
    </lineage>
</organism>
<gene>
    <name evidence="2" type="ORF">WJX73_006672</name>
</gene>
<accession>A0AAW1PUV7</accession>
<feature type="domain" description="DUF7897" evidence="1">
    <location>
        <begin position="163"/>
        <end position="379"/>
    </location>
</feature>
<dbReference type="InterPro" id="IPR057219">
    <property type="entry name" value="DUF7897"/>
</dbReference>
<dbReference type="AlphaFoldDB" id="A0AAW1PUV7"/>
<protein>
    <recommendedName>
        <fullName evidence="1">DUF7897 domain-containing protein</fullName>
    </recommendedName>
</protein>
<proteinExistence type="predicted"/>
<dbReference type="Pfam" id="PF25448">
    <property type="entry name" value="DUF7897"/>
    <property type="match status" value="1"/>
</dbReference>
<comment type="caution">
    <text evidence="2">The sequence shown here is derived from an EMBL/GenBank/DDBJ whole genome shotgun (WGS) entry which is preliminary data.</text>
</comment>
<evidence type="ECO:0000259" key="1">
    <source>
        <dbReference type="Pfam" id="PF25448"/>
    </source>
</evidence>
<sequence length="571" mass="64746">MASFSNEKADQLYAQYAAPALKGAQRVDLLKKLEGTARELLQTHQDFESSRLVLGAERKSQVLKAVLDQAWTGIKDYSDDFFKVYDSSTQKQQLQRAFIRKALAEVQHGFDAFDALLLHHCSLLAGAFDAWYIKWAKTVQRDKLAPQLSKEDKEGKLPKELYNHYTIIGQDAQGNYTQQAYATYFPEELSAIEALFDRCIADLEQAEATDPQVKSAYLAYLSQYRTALAETQVSMLEAQWQLLDEKWMTIKHWIQVVHDIEYGYGDPLRCKVAPDFSCRLMDETFSRENATIERIQDVMVDYFRGRTGPLAKAGIGALKQSMAGIYYLPFQAATSLFFRFSGQSIPNRTEVREKYGVKIYFDPVSTAAREEDAKDLARQVLVDQSRADDINTVGTIVYHVAAHEIGHAIYSLDSVRDIIKVSTKTLLEEPRAELTALHTLRLLLAAGLADLKLVQQTLASFMLQDLRRYSMFESQAIRPYTISAMSCWQRAVQLQYIRTDKDGKVHIDDSKALTFLEETSRVFESVLDAEDARDGPAIEAIMQQLESAEQSDIVQHLVDELYTKKKTGQPA</sequence>
<dbReference type="Proteomes" id="UP001465755">
    <property type="component" value="Unassembled WGS sequence"/>
</dbReference>
<dbReference type="EMBL" id="JALJOQ010000004">
    <property type="protein sequence ID" value="KAK9813555.1"/>
    <property type="molecule type" value="Genomic_DNA"/>
</dbReference>
<keyword evidence="3" id="KW-1185">Reference proteome</keyword>